<evidence type="ECO:0000313" key="2">
    <source>
        <dbReference type="EMBL" id="CAI4004332.1"/>
    </source>
</evidence>
<evidence type="ECO:0000256" key="1">
    <source>
        <dbReference type="SAM" id="MobiDB-lite"/>
    </source>
</evidence>
<proteinExistence type="predicted"/>
<reference evidence="3" key="2">
    <citation type="submission" date="2024-04" db="EMBL/GenBank/DDBJ databases">
        <authorList>
            <person name="Chen Y."/>
            <person name="Shah S."/>
            <person name="Dougan E. K."/>
            <person name="Thang M."/>
            <person name="Chan C."/>
        </authorList>
    </citation>
    <scope>NUCLEOTIDE SEQUENCE [LARGE SCALE GENOMIC DNA]</scope>
</reference>
<feature type="compositionally biased region" description="Polar residues" evidence="1">
    <location>
        <begin position="1"/>
        <end position="10"/>
    </location>
</feature>
<feature type="region of interest" description="Disordered" evidence="1">
    <location>
        <begin position="1"/>
        <end position="30"/>
    </location>
</feature>
<sequence length="90" mass="10688">MGNYRRSSIQDPKDPSRSSGWFSHEHKDHPDGWLQEHRYRWAVATLRELQRSFTSELCDAVAELMRLVVWRDEMGRKVLCNFCTKLHQVA</sequence>
<evidence type="ECO:0000313" key="4">
    <source>
        <dbReference type="Proteomes" id="UP001152797"/>
    </source>
</evidence>
<name>A0A9P1GBL3_9DINO</name>
<protein>
    <submittedName>
        <fullName evidence="2">Uncharacterized protein</fullName>
    </submittedName>
</protein>
<evidence type="ECO:0000313" key="3">
    <source>
        <dbReference type="EMBL" id="CAL1157707.1"/>
    </source>
</evidence>
<comment type="caution">
    <text evidence="2">The sequence shown here is derived from an EMBL/GenBank/DDBJ whole genome shotgun (WGS) entry which is preliminary data.</text>
</comment>
<dbReference type="EMBL" id="CAMXCT010003413">
    <property type="protein sequence ID" value="CAI4004332.1"/>
    <property type="molecule type" value="Genomic_DNA"/>
</dbReference>
<organism evidence="2">
    <name type="scientific">Cladocopium goreaui</name>
    <dbReference type="NCBI Taxonomy" id="2562237"/>
    <lineage>
        <taxon>Eukaryota</taxon>
        <taxon>Sar</taxon>
        <taxon>Alveolata</taxon>
        <taxon>Dinophyceae</taxon>
        <taxon>Suessiales</taxon>
        <taxon>Symbiodiniaceae</taxon>
        <taxon>Cladocopium</taxon>
    </lineage>
</organism>
<reference evidence="2" key="1">
    <citation type="submission" date="2022-10" db="EMBL/GenBank/DDBJ databases">
        <authorList>
            <person name="Chen Y."/>
            <person name="Dougan E. K."/>
            <person name="Chan C."/>
            <person name="Rhodes N."/>
            <person name="Thang M."/>
        </authorList>
    </citation>
    <scope>NUCLEOTIDE SEQUENCE</scope>
</reference>
<dbReference type="EMBL" id="CAMXCT030003413">
    <property type="protein sequence ID" value="CAL4791644.1"/>
    <property type="molecule type" value="Genomic_DNA"/>
</dbReference>
<keyword evidence="4" id="KW-1185">Reference proteome</keyword>
<dbReference type="AlphaFoldDB" id="A0A9P1GBL3"/>
<dbReference type="Proteomes" id="UP001152797">
    <property type="component" value="Unassembled WGS sequence"/>
</dbReference>
<dbReference type="EMBL" id="CAMXCT020003413">
    <property type="protein sequence ID" value="CAL1157707.1"/>
    <property type="molecule type" value="Genomic_DNA"/>
</dbReference>
<gene>
    <name evidence="2" type="ORF">C1SCF055_LOCUS30124</name>
</gene>
<accession>A0A9P1GBL3</accession>